<dbReference type="InterPro" id="IPR009577">
    <property type="entry name" value="Sm_multidrug_ex"/>
</dbReference>
<name>A0A6J6CIQ7_9ZZZZ</name>
<protein>
    <submittedName>
        <fullName evidence="2">Unannotated protein</fullName>
    </submittedName>
</protein>
<keyword evidence="1" id="KW-0472">Membrane</keyword>
<feature type="transmembrane region" description="Helical" evidence="1">
    <location>
        <begin position="38"/>
        <end position="60"/>
    </location>
</feature>
<evidence type="ECO:0000256" key="1">
    <source>
        <dbReference type="SAM" id="Phobius"/>
    </source>
</evidence>
<dbReference type="EMBL" id="CAEZSV010000061">
    <property type="protein sequence ID" value="CAB4551196.1"/>
    <property type="molecule type" value="Genomic_DNA"/>
</dbReference>
<proteinExistence type="predicted"/>
<evidence type="ECO:0000313" key="2">
    <source>
        <dbReference type="EMBL" id="CAB4551196.1"/>
    </source>
</evidence>
<keyword evidence="1" id="KW-0812">Transmembrane</keyword>
<accession>A0A6J6CIQ7</accession>
<dbReference type="AlphaFoldDB" id="A0A6J6CIQ7"/>
<sequence length="153" mass="16009">MFTIDQWGLVGIFLAGAIPWMEAIAVVPSGIALGLDPLTVVIAAAVGNALTIFLFAYLGSSIRERIIKRRITKGKAAESPKFEKALRAFDKYGIYGLAILGPVIIGTQFAAAAAVAAGVKPLRTSLLVTLSMVLWASGIAAVMAAFDLTFGLV</sequence>
<dbReference type="Pfam" id="PF06695">
    <property type="entry name" value="Sm_multidrug_ex"/>
    <property type="match status" value="1"/>
</dbReference>
<reference evidence="2" key="1">
    <citation type="submission" date="2020-05" db="EMBL/GenBank/DDBJ databases">
        <authorList>
            <person name="Chiriac C."/>
            <person name="Salcher M."/>
            <person name="Ghai R."/>
            <person name="Kavagutti S V."/>
        </authorList>
    </citation>
    <scope>NUCLEOTIDE SEQUENCE</scope>
</reference>
<feature type="transmembrane region" description="Helical" evidence="1">
    <location>
        <begin position="125"/>
        <end position="146"/>
    </location>
</feature>
<gene>
    <name evidence="2" type="ORF">UFOPK1506_00456</name>
</gene>
<feature type="transmembrane region" description="Helical" evidence="1">
    <location>
        <begin position="7"/>
        <end position="32"/>
    </location>
</feature>
<feature type="transmembrane region" description="Helical" evidence="1">
    <location>
        <begin position="94"/>
        <end position="119"/>
    </location>
</feature>
<organism evidence="2">
    <name type="scientific">freshwater metagenome</name>
    <dbReference type="NCBI Taxonomy" id="449393"/>
    <lineage>
        <taxon>unclassified sequences</taxon>
        <taxon>metagenomes</taxon>
        <taxon>ecological metagenomes</taxon>
    </lineage>
</organism>
<keyword evidence="1" id="KW-1133">Transmembrane helix</keyword>